<feature type="non-terminal residue" evidence="2">
    <location>
        <position position="920"/>
    </location>
</feature>
<reference evidence="2" key="2">
    <citation type="journal article" date="2023" name="BMC Genomics">
        <title>Pest status, molecular evolution, and epigenetic factors derived from the genome assembly of Frankliniella fusca, a thysanopteran phytovirus vector.</title>
        <authorList>
            <person name="Catto M.A."/>
            <person name="Labadie P.E."/>
            <person name="Jacobson A.L."/>
            <person name="Kennedy G.G."/>
            <person name="Srinivasan R."/>
            <person name="Hunt B.G."/>
        </authorList>
    </citation>
    <scope>NUCLEOTIDE SEQUENCE</scope>
    <source>
        <strain evidence="2">PL_HMW_Pooled</strain>
    </source>
</reference>
<dbReference type="InterPro" id="IPR012337">
    <property type="entry name" value="RNaseH-like_sf"/>
</dbReference>
<protein>
    <submittedName>
        <fullName evidence="2">Transposable element Hobo transposase</fullName>
    </submittedName>
</protein>
<name>A0AAE1H8E7_9NEOP</name>
<feature type="compositionally biased region" description="Polar residues" evidence="1">
    <location>
        <begin position="10"/>
        <end position="26"/>
    </location>
</feature>
<feature type="compositionally biased region" description="Polar residues" evidence="1">
    <location>
        <begin position="697"/>
        <end position="708"/>
    </location>
</feature>
<reference evidence="2" key="1">
    <citation type="submission" date="2021-07" db="EMBL/GenBank/DDBJ databases">
        <authorList>
            <person name="Catto M.A."/>
            <person name="Jacobson A."/>
            <person name="Kennedy G."/>
            <person name="Labadie P."/>
            <person name="Hunt B.G."/>
            <person name="Srinivasan R."/>
        </authorList>
    </citation>
    <scope>NUCLEOTIDE SEQUENCE</scope>
    <source>
        <strain evidence="2">PL_HMW_Pooled</strain>
        <tissue evidence="2">Head</tissue>
    </source>
</reference>
<dbReference type="EMBL" id="JAHWGI010000551">
    <property type="protein sequence ID" value="KAK3916616.1"/>
    <property type="molecule type" value="Genomic_DNA"/>
</dbReference>
<feature type="compositionally biased region" description="Basic and acidic residues" evidence="1">
    <location>
        <begin position="27"/>
        <end position="37"/>
    </location>
</feature>
<dbReference type="SUPFAM" id="SSF53098">
    <property type="entry name" value="Ribonuclease H-like"/>
    <property type="match status" value="1"/>
</dbReference>
<dbReference type="SUPFAM" id="SSF140996">
    <property type="entry name" value="Hermes dimerisation domain"/>
    <property type="match status" value="1"/>
</dbReference>
<dbReference type="GO" id="GO:0005634">
    <property type="term" value="C:nucleus"/>
    <property type="evidence" value="ECO:0007669"/>
    <property type="project" value="TreeGrafter"/>
</dbReference>
<gene>
    <name evidence="2" type="ORF">KUF71_000825</name>
</gene>
<evidence type="ECO:0000313" key="2">
    <source>
        <dbReference type="EMBL" id="KAK3916616.1"/>
    </source>
</evidence>
<organism evidence="2 3">
    <name type="scientific">Frankliniella fusca</name>
    <dbReference type="NCBI Taxonomy" id="407009"/>
    <lineage>
        <taxon>Eukaryota</taxon>
        <taxon>Metazoa</taxon>
        <taxon>Ecdysozoa</taxon>
        <taxon>Arthropoda</taxon>
        <taxon>Hexapoda</taxon>
        <taxon>Insecta</taxon>
        <taxon>Pterygota</taxon>
        <taxon>Neoptera</taxon>
        <taxon>Paraneoptera</taxon>
        <taxon>Thysanoptera</taxon>
        <taxon>Terebrantia</taxon>
        <taxon>Thripoidea</taxon>
        <taxon>Thripidae</taxon>
        <taxon>Frankliniella</taxon>
    </lineage>
</organism>
<accession>A0AAE1H8E7</accession>
<dbReference type="Gene3D" id="1.10.10.1070">
    <property type="entry name" value="Zinc finger, BED domain-containing"/>
    <property type="match status" value="1"/>
</dbReference>
<evidence type="ECO:0000256" key="1">
    <source>
        <dbReference type="SAM" id="MobiDB-lite"/>
    </source>
</evidence>
<keyword evidence="3" id="KW-1185">Reference proteome</keyword>
<dbReference type="InterPro" id="IPR052717">
    <property type="entry name" value="Vacuolar_transposase_reg"/>
</dbReference>
<feature type="region of interest" description="Disordered" evidence="1">
    <location>
        <begin position="697"/>
        <end position="757"/>
    </location>
</feature>
<evidence type="ECO:0000313" key="3">
    <source>
        <dbReference type="Proteomes" id="UP001219518"/>
    </source>
</evidence>
<comment type="caution">
    <text evidence="2">The sequence shown here is derived from an EMBL/GenBank/DDBJ whole genome shotgun (WGS) entry which is preliminary data.</text>
</comment>
<dbReference type="PANTHER" id="PTHR46169:SF29">
    <property type="entry name" value="DNA REPLICATION-RELATED ELEMENT FACTOR, ISOFORM A"/>
    <property type="match status" value="1"/>
</dbReference>
<dbReference type="Proteomes" id="UP001219518">
    <property type="component" value="Unassembled WGS sequence"/>
</dbReference>
<proteinExistence type="predicted"/>
<feature type="region of interest" description="Disordered" evidence="1">
    <location>
        <begin position="887"/>
        <end position="907"/>
    </location>
</feature>
<dbReference type="AlphaFoldDB" id="A0AAE1H8E7"/>
<dbReference type="GO" id="GO:0006357">
    <property type="term" value="P:regulation of transcription by RNA polymerase II"/>
    <property type="evidence" value="ECO:0007669"/>
    <property type="project" value="TreeGrafter"/>
</dbReference>
<sequence length="920" mass="100594">TKSVAGPTAARNSQAEVTPQPVTLTPTEKHRLDNQRKEECARKIQAGEYEVIELEKTSKSSSEAWGKFGRVVDGEEPTDFVQCLGVCGEIKICKVKTGSRHSLSTHVCPPPKMPKVKPLPRDIKSTIASHCADLSAETFTPFVLAEAETFTKLAQCLIQIGHEYGPIDAKNILPSGKTVANKLHENADMARAALMKELEPALQEGMVSGTMDGWTDNQKHRKYYAHTVQHIDKTWTLSDNLTGIPHCDAESVTAEVINEEITLEKTKLNFPPTAKIHYVTDDGADVVAAVALSGNDRSYCMDHCTNLVTKKAMTLQLTKTDLYGNSGGKILNSVQSAVNCVMSSRKPIHSALKRKLKKGPTVTVGQKIFKSHMPMLKSARDNFEKLVNALNRENQSGLLENVRKQDIVDVINIVGAIEALACKAKDKRFVADHAEQVKKILEEKEGDSNLATTLKTNIAAELALLPLLVLIKKLKGIVTYMKSTGLNDKLPGGTLRPEVDTRWMSLLTMVKSFFPSKSFSTNGSDSFTDPPQPNPDQPGPASAADQLPIDAKINKINSYLLERGKEKSVGLITLDDVANMLSLVPVLEAFETAIKKFEAEYTPTIHQVVPQYYCLLGAVQVKEGDTDLTKILKGKLEVQLNLKYKNKISMRQKVAYLLWPRYKHMPAFSDDEKTEVYQAVNEMVAECRAVAERCQQQATSSGNRSQNAVDGSSPDDPPPVDGEPSRKRRKTAVPQPAPHGHLEPDGDGAASETSDSDEENIFMHGFSTEEEDEQSEHMTTRKFISLPALLFSWGSLTPVRTPAGGGQYYAGSSYQQGHGIGSWLGGLFRTVFSLLKSGATAVGREAARAGAHVLADVASGDTFADSAKRHTGEAVQNLKRKVASAMSGTGRAIKRPKPAPKRHTVTKARSVRNYPSDIYS</sequence>
<feature type="region of interest" description="Disordered" evidence="1">
    <location>
        <begin position="1"/>
        <end position="37"/>
    </location>
</feature>
<dbReference type="PANTHER" id="PTHR46169">
    <property type="entry name" value="DNA REPLICATION-RELATED ELEMENT FACTOR, ISOFORM A"/>
    <property type="match status" value="1"/>
</dbReference>
<feature type="compositionally biased region" description="Basic residues" evidence="1">
    <location>
        <begin position="892"/>
        <end position="907"/>
    </location>
</feature>
<feature type="region of interest" description="Disordered" evidence="1">
    <location>
        <begin position="519"/>
        <end position="544"/>
    </location>
</feature>